<comment type="caution">
    <text evidence="1">The sequence shown here is derived from an EMBL/GenBank/DDBJ whole genome shotgun (WGS) entry which is preliminary data.</text>
</comment>
<dbReference type="RefSeq" id="WP_191754045.1">
    <property type="nucleotide sequence ID" value="NZ_JACSQM010000004.1"/>
</dbReference>
<dbReference type="Proteomes" id="UP000603641">
    <property type="component" value="Unassembled WGS sequence"/>
</dbReference>
<evidence type="ECO:0000313" key="2">
    <source>
        <dbReference type="Proteomes" id="UP000603641"/>
    </source>
</evidence>
<keyword evidence="2" id="KW-1185">Reference proteome</keyword>
<gene>
    <name evidence="1" type="ORF">H9648_12070</name>
</gene>
<sequence length="192" mass="20293">MIGLLNGSPILLDCNCICSIRILFLCVERTTTFINSNAITIPDLSTGVPYPSQINVMGLTGRIIKATVTISDFSHTFPRDVGFLLVGPQGQTVELMSCAGGGGIAVNVTITFDDSAPEQVPTTIVSGTYQPSVFCARTYSSPAPTPPYGTQLSAYNDTIANGLWSLYVQDFIGVDAGVISGGWTLNITSCEI</sequence>
<name>A0ABR8SMS3_9BACL</name>
<accession>A0ABR8SMS3</accession>
<reference evidence="1 2" key="1">
    <citation type="submission" date="2020-08" db="EMBL/GenBank/DDBJ databases">
        <title>A Genomic Blueprint of the Chicken Gut Microbiome.</title>
        <authorList>
            <person name="Gilroy R."/>
            <person name="Ravi A."/>
            <person name="Getino M."/>
            <person name="Pursley I."/>
            <person name="Horton D.L."/>
            <person name="Alikhan N.-F."/>
            <person name="Baker D."/>
            <person name="Gharbi K."/>
            <person name="Hall N."/>
            <person name="Watson M."/>
            <person name="Adriaenssens E.M."/>
            <person name="Foster-Nyarko E."/>
            <person name="Jarju S."/>
            <person name="Secka A."/>
            <person name="Antonio M."/>
            <person name="Oren A."/>
            <person name="Chaudhuri R."/>
            <person name="La Ragione R.M."/>
            <person name="Hildebrand F."/>
            <person name="Pallen M.J."/>
        </authorList>
    </citation>
    <scope>NUCLEOTIDE SEQUENCE [LARGE SCALE GENOMIC DNA]</scope>
    <source>
        <strain evidence="1 2">Sa2CUA10</strain>
    </source>
</reference>
<evidence type="ECO:0008006" key="3">
    <source>
        <dbReference type="Google" id="ProtNLM"/>
    </source>
</evidence>
<organism evidence="1 2">
    <name type="scientific">Fictibacillus norfolkensis</name>
    <dbReference type="NCBI Taxonomy" id="2762233"/>
    <lineage>
        <taxon>Bacteria</taxon>
        <taxon>Bacillati</taxon>
        <taxon>Bacillota</taxon>
        <taxon>Bacilli</taxon>
        <taxon>Bacillales</taxon>
        <taxon>Fictibacillaceae</taxon>
        <taxon>Fictibacillus</taxon>
    </lineage>
</organism>
<evidence type="ECO:0000313" key="1">
    <source>
        <dbReference type="EMBL" id="MBD7964791.1"/>
    </source>
</evidence>
<dbReference type="EMBL" id="JACSQM010000004">
    <property type="protein sequence ID" value="MBD7964791.1"/>
    <property type="molecule type" value="Genomic_DNA"/>
</dbReference>
<dbReference type="Gene3D" id="2.60.120.260">
    <property type="entry name" value="Galactose-binding domain-like"/>
    <property type="match status" value="1"/>
</dbReference>
<proteinExistence type="predicted"/>
<protein>
    <recommendedName>
        <fullName evidence="3">P/Homo B domain-containing protein</fullName>
    </recommendedName>
</protein>